<dbReference type="InterPro" id="IPR017853">
    <property type="entry name" value="GH"/>
</dbReference>
<comment type="similarity">
    <text evidence="2">Belongs to the glycosyl hydrolases 36 family.</text>
</comment>
<gene>
    <name evidence="5" type="ORF">POJ06DRAFT_256250</name>
</gene>
<dbReference type="EMBL" id="JARPMG010000007">
    <property type="protein sequence ID" value="KAJ8099185.1"/>
    <property type="molecule type" value="Genomic_DNA"/>
</dbReference>
<keyword evidence="6" id="KW-1185">Reference proteome</keyword>
<evidence type="ECO:0000313" key="5">
    <source>
        <dbReference type="EMBL" id="KAJ8099185.1"/>
    </source>
</evidence>
<protein>
    <submittedName>
        <fullName evidence="5">Glycoside hydrolase superfamily</fullName>
    </submittedName>
</protein>
<evidence type="ECO:0000256" key="3">
    <source>
        <dbReference type="ARBA" id="ARBA00023277"/>
    </source>
</evidence>
<proteinExistence type="inferred from homology"/>
<evidence type="ECO:0000313" key="6">
    <source>
        <dbReference type="Proteomes" id="UP001217417"/>
    </source>
</evidence>
<organism evidence="5 6">
    <name type="scientific">Lipomyces tetrasporus</name>
    <dbReference type="NCBI Taxonomy" id="54092"/>
    <lineage>
        <taxon>Eukaryota</taxon>
        <taxon>Fungi</taxon>
        <taxon>Dikarya</taxon>
        <taxon>Ascomycota</taxon>
        <taxon>Saccharomycotina</taxon>
        <taxon>Lipomycetes</taxon>
        <taxon>Lipomycetales</taxon>
        <taxon>Lipomycetaceae</taxon>
        <taxon>Lipomyces</taxon>
    </lineage>
</organism>
<comment type="catalytic activity">
    <reaction evidence="1">
        <text>Hydrolysis of terminal, non-reducing alpha-D-galactose residues in alpha-D-galactosides, including galactose oligosaccharides, galactomannans and galactolipids.</text>
        <dbReference type="EC" id="3.2.1.22"/>
    </reaction>
</comment>
<dbReference type="PANTHER" id="PTHR31268">
    <property type="match status" value="1"/>
</dbReference>
<dbReference type="AlphaFoldDB" id="A0AAD7QPS8"/>
<accession>A0AAD7QPS8</accession>
<keyword evidence="5" id="KW-0378">Hydrolase</keyword>
<keyword evidence="3" id="KW-0119">Carbohydrate metabolism</keyword>
<dbReference type="PANTHER" id="PTHR31268:SF32">
    <property type="entry name" value="GALACTINOL--SUCROSE GALACTOSYLTRANSFERASE 2-RELATED"/>
    <property type="match status" value="1"/>
</dbReference>
<evidence type="ECO:0000256" key="4">
    <source>
        <dbReference type="ARBA" id="ARBA00049426"/>
    </source>
</evidence>
<dbReference type="Pfam" id="PF05691">
    <property type="entry name" value="Raffinose_syn"/>
    <property type="match status" value="2"/>
</dbReference>
<sequence>MSVIRSFSLEPPLSSVTCAKSRILEFSAYIATSASSELSSFQLELWWSSNNIDWIASPFTLNTRNLPLCASPEQFEDEEIHRFVVKFVPPLNADSIEFTARYRFDKNSDWNWCGHFGSNGQVLLYAVKPHGDYPSFSSLFSNVSEELEESELMSEVVDSKVYKVVGITSPIVGTAVGGKTTYVKLGKPQEMRQYLSLVRIQTSWMGPRHGRDVFSIDRPAFMVLFQRKDGYHVCVLPLSNMKNLLTIYMSSDDSGNICLNVFNDSWEHRTHSTFVGVSKDPQKAVQAALYSLRTVIQSLQGVLTRSLIPEDPAFIDLASDECIAVHPALRDGNTDPVLGTWYELWMDLFGFCTWNSMGIEVSHDKVMRALQDLHDCGIRVGTVILDDGWQATNDQRQLMQFEANDRFPGGLKHTVSTIKSTFPYIKHVAVWHALLGYWNGIAPDGELGKEYSLTKCKAYNDDIYIVSEKDVNRFYDDFYKFLHSSGITVVKADVQMHIYDLEGDGISGTFIHKQYQDALKLHSLRYFYRRVSYCMSMSGQYFYYSLLQTSSPKPTLRNSDDFFPNIPSSHHWHIYCNSMNTILTSLLHAVPDWDMFMTNVPPYSMQHAAARCFSGGPVYITDIAGFHDMEVLAQIQAQTIRGNSVALRPSLVATPLDPYFGFNHKRLLFLTNFVGGTGGFSMLAAFNIHEDENATFCEPVRKSMLPGLVPGGDYILHSYITGYTAEFTVSDDFSNEDDDEDVLMLTKLGNSKWDVFTAAPLATVKTRFRILKIGALGLLDNITGVAAVERQEVTVPSNGRAVLDVDLKALGILGIYMSDLRSFSNAITKLLITIQGSVVPMSSVSSEGNILKIDVTKAWTELNLSSKWSNEVSLRLYIT</sequence>
<dbReference type="InterPro" id="IPR013785">
    <property type="entry name" value="Aldolase_TIM"/>
</dbReference>
<dbReference type="SUPFAM" id="SSF51445">
    <property type="entry name" value="(Trans)glycosidases"/>
    <property type="match status" value="1"/>
</dbReference>
<dbReference type="GeneID" id="80883164"/>
<comment type="caution">
    <text evidence="5">The sequence shown here is derived from an EMBL/GenBank/DDBJ whole genome shotgun (WGS) entry which is preliminary data.</text>
</comment>
<evidence type="ECO:0000256" key="2">
    <source>
        <dbReference type="ARBA" id="ARBA00007240"/>
    </source>
</evidence>
<dbReference type="Proteomes" id="UP001217417">
    <property type="component" value="Unassembled WGS sequence"/>
</dbReference>
<name>A0AAD7QPS8_9ASCO</name>
<dbReference type="Gene3D" id="3.20.20.70">
    <property type="entry name" value="Aldolase class I"/>
    <property type="match status" value="1"/>
</dbReference>
<reference evidence="5" key="1">
    <citation type="submission" date="2023-03" db="EMBL/GenBank/DDBJ databases">
        <title>Near-Complete genome sequence of Lipomyces tetrasporous NRRL Y-64009, an oleaginous yeast capable of growing on lignocellulosic hydrolysates.</title>
        <authorList>
            <consortium name="Lawrence Berkeley National Laboratory"/>
            <person name="Jagtap S.S."/>
            <person name="Liu J.-J."/>
            <person name="Walukiewicz H.E."/>
            <person name="Pangilinan J."/>
            <person name="Lipzen A."/>
            <person name="Ahrendt S."/>
            <person name="Koriabine M."/>
            <person name="Cobaugh K."/>
            <person name="Salamov A."/>
            <person name="Yoshinaga Y."/>
            <person name="Ng V."/>
            <person name="Daum C."/>
            <person name="Grigoriev I.V."/>
            <person name="Slininger P.J."/>
            <person name="Dien B.S."/>
            <person name="Jin Y.-S."/>
            <person name="Rao C.V."/>
        </authorList>
    </citation>
    <scope>NUCLEOTIDE SEQUENCE</scope>
    <source>
        <strain evidence="5">NRRL Y-64009</strain>
    </source>
</reference>
<evidence type="ECO:0000256" key="1">
    <source>
        <dbReference type="ARBA" id="ARBA00001255"/>
    </source>
</evidence>
<dbReference type="GO" id="GO:0047274">
    <property type="term" value="F:galactinol-sucrose galactosyltransferase activity"/>
    <property type="evidence" value="ECO:0007669"/>
    <property type="project" value="UniProtKB-EC"/>
</dbReference>
<dbReference type="InterPro" id="IPR008811">
    <property type="entry name" value="Glycosyl_hydrolases_36"/>
</dbReference>
<dbReference type="RefSeq" id="XP_056042635.1">
    <property type="nucleotide sequence ID" value="XM_056187998.1"/>
</dbReference>
<comment type="catalytic activity">
    <reaction evidence="4">
        <text>alpha-D-galactosyl-(1-&gt;3)-1D-myo-inositol + sucrose = raffinose + myo-inositol</text>
        <dbReference type="Rhea" id="RHEA:20161"/>
        <dbReference type="ChEBI" id="CHEBI:16634"/>
        <dbReference type="ChEBI" id="CHEBI:17268"/>
        <dbReference type="ChEBI" id="CHEBI:17505"/>
        <dbReference type="ChEBI" id="CHEBI:17992"/>
        <dbReference type="EC" id="2.4.1.82"/>
    </reaction>
</comment>
<dbReference type="GO" id="GO:0004557">
    <property type="term" value="F:alpha-galactosidase activity"/>
    <property type="evidence" value="ECO:0007669"/>
    <property type="project" value="UniProtKB-EC"/>
</dbReference>